<dbReference type="GeneID" id="106811402"/>
<feature type="compositionally biased region" description="Basic and acidic residues" evidence="1">
    <location>
        <begin position="186"/>
        <end position="230"/>
    </location>
</feature>
<organism evidence="2 3">
    <name type="scientific">Priapulus caudatus</name>
    <name type="common">Priapulid worm</name>
    <dbReference type="NCBI Taxonomy" id="37621"/>
    <lineage>
        <taxon>Eukaryota</taxon>
        <taxon>Metazoa</taxon>
        <taxon>Ecdysozoa</taxon>
        <taxon>Scalidophora</taxon>
        <taxon>Priapulida</taxon>
        <taxon>Priapulimorpha</taxon>
        <taxon>Priapulimorphida</taxon>
        <taxon>Priapulidae</taxon>
        <taxon>Priapulus</taxon>
    </lineage>
</organism>
<evidence type="ECO:0000313" key="2">
    <source>
        <dbReference type="Proteomes" id="UP000695022"/>
    </source>
</evidence>
<dbReference type="Pfam" id="PF10573">
    <property type="entry name" value="UPF0561"/>
    <property type="match status" value="1"/>
</dbReference>
<dbReference type="PANTHER" id="PTHR23254">
    <property type="entry name" value="EIF4G DOMAIN PROTEIN"/>
    <property type="match status" value="1"/>
</dbReference>
<dbReference type="Proteomes" id="UP000695022">
    <property type="component" value="Unplaced"/>
</dbReference>
<dbReference type="RefSeq" id="XP_014670472.1">
    <property type="nucleotide sequence ID" value="XM_014814986.1"/>
</dbReference>
<protein>
    <submittedName>
        <fullName evidence="3">Uncharacterized protein LOC106811402</fullName>
    </submittedName>
</protein>
<evidence type="ECO:0000256" key="1">
    <source>
        <dbReference type="SAM" id="MobiDB-lite"/>
    </source>
</evidence>
<dbReference type="Gene3D" id="1.25.40.180">
    <property type="match status" value="1"/>
</dbReference>
<sequence>MSSSVCGDPLSHGDSGVKQPLSATSGDVNNMTGNSYTSEQSGECEKPSPGLNMEHGFVKKIERMQLTRDSQHCEDEKQAKSEATKMARRVGFMPKSAKPTMALYRPPAVRVLEQHGELHVQALCRHAAYCSTAQGSSKTLRRHLTLVARDCESADHAGFAALSVAGLRSDKEAAHDKIELSTSTAHGDEMKETKATSPVREGRIETEQTDTKSARKREAPQGSPEKSEEKEAVEETQDVTLDMKEVDIAGFGEEARPFLQQSILDPCSLNSYYLAEVAKVICNRAMDDRSYCQVAGKIFRTVIKKEAETSKEATFFTAMMGALQLLHGQRERMKKESAFAVYMSLLCEVFRYVRPVNPQLGPITQLLFSCFHEVIIPPDGNYICDELDCMCYVMKAVGGAMEEQRPTEMS</sequence>
<keyword evidence="2" id="KW-1185">Reference proteome</keyword>
<feature type="region of interest" description="Disordered" evidence="1">
    <location>
        <begin position="1"/>
        <end position="52"/>
    </location>
</feature>
<feature type="region of interest" description="Disordered" evidence="1">
    <location>
        <begin position="180"/>
        <end position="236"/>
    </location>
</feature>
<dbReference type="PANTHER" id="PTHR23254:SF16">
    <property type="entry name" value="CBP80_20-DEPENDENT TRANSLATION INITIATION FACTOR"/>
    <property type="match status" value="1"/>
</dbReference>
<dbReference type="InterPro" id="IPR018888">
    <property type="entry name" value="UPF0561"/>
</dbReference>
<accession>A0ABM1EE51</accession>
<feature type="compositionally biased region" description="Polar residues" evidence="1">
    <location>
        <begin position="21"/>
        <end position="41"/>
    </location>
</feature>
<evidence type="ECO:0000313" key="3">
    <source>
        <dbReference type="RefSeq" id="XP_014670472.1"/>
    </source>
</evidence>
<gene>
    <name evidence="3" type="primary">LOC106811402</name>
</gene>
<dbReference type="InterPro" id="IPR051367">
    <property type="entry name" value="mRNA_TranslReg/HistoneTransl"/>
</dbReference>
<proteinExistence type="predicted"/>
<reference evidence="3" key="1">
    <citation type="submission" date="2025-08" db="UniProtKB">
        <authorList>
            <consortium name="RefSeq"/>
        </authorList>
    </citation>
    <scope>IDENTIFICATION</scope>
</reference>
<name>A0ABM1EE51_PRICU</name>
<feature type="non-terminal residue" evidence="3">
    <location>
        <position position="410"/>
    </location>
</feature>